<keyword evidence="4" id="KW-0413">Isomerase</keyword>
<dbReference type="SUPFAM" id="SSF56529">
    <property type="entry name" value="FAH"/>
    <property type="match status" value="1"/>
</dbReference>
<evidence type="ECO:0000313" key="4">
    <source>
        <dbReference type="EMBL" id="RFZ90775.1"/>
    </source>
</evidence>
<protein>
    <submittedName>
        <fullName evidence="4">2-hydroxyhepta-2,4-diene-1,7-dioate isomerase</fullName>
    </submittedName>
</protein>
<sequence length="283" mass="31760">MKLYKTTKGILLEHNGNFYVLNHQWDALVNRNKLESYLQSLIPTAQQVFDETEWLAAGTILPPVGEQEVWAAGVTYLKSRDARMEESETAASLYDKVYDAERPELFFKATPARTSGHLGEVHIRKDSSWDVPEPELTLFVNSDGNIEGYTIGNDMSSRSIEGENALYLPQAKIYEKSAALGPCLFVSEKPIDKESVIKMTIRRNGEEAYADETRVSRIKRSFTELTGYLFAETDFPKGCYLMTGTCLVPPHTFTLQAGDVVEISIDNIGTMVNTIALHPKHNK</sequence>
<feature type="domain" description="Fumarylacetoacetase-like C-terminal" evidence="3">
    <location>
        <begin position="106"/>
        <end position="275"/>
    </location>
</feature>
<keyword evidence="2" id="KW-0479">Metal-binding</keyword>
<dbReference type="RefSeq" id="WP_117392980.1">
    <property type="nucleotide sequence ID" value="NZ_QWDC01000003.1"/>
</dbReference>
<dbReference type="PANTHER" id="PTHR42796:SF7">
    <property type="entry name" value="2-DEHYDRO-3-DEOXY-D-ARABINONATE DEHYDRATASE"/>
    <property type="match status" value="1"/>
</dbReference>
<accession>A0A372NQY1</accession>
<reference evidence="4 5" key="1">
    <citation type="submission" date="2018-08" db="EMBL/GenBank/DDBJ databases">
        <title>Mucilaginibacter sp. MYSH2.</title>
        <authorList>
            <person name="Seo T."/>
        </authorList>
    </citation>
    <scope>NUCLEOTIDE SEQUENCE [LARGE SCALE GENOMIC DNA]</scope>
    <source>
        <strain evidence="4 5">MYSH2</strain>
    </source>
</reference>
<dbReference type="InterPro" id="IPR036663">
    <property type="entry name" value="Fumarylacetoacetase_C_sf"/>
</dbReference>
<dbReference type="AlphaFoldDB" id="A0A372NQY1"/>
<evidence type="ECO:0000256" key="1">
    <source>
        <dbReference type="ARBA" id="ARBA00010211"/>
    </source>
</evidence>
<keyword evidence="5" id="KW-1185">Reference proteome</keyword>
<dbReference type="InterPro" id="IPR011234">
    <property type="entry name" value="Fumarylacetoacetase-like_C"/>
</dbReference>
<evidence type="ECO:0000313" key="5">
    <source>
        <dbReference type="Proteomes" id="UP000264217"/>
    </source>
</evidence>
<dbReference type="InterPro" id="IPR051121">
    <property type="entry name" value="FAH"/>
</dbReference>
<evidence type="ECO:0000259" key="3">
    <source>
        <dbReference type="Pfam" id="PF01557"/>
    </source>
</evidence>
<comment type="caution">
    <text evidence="4">The sequence shown here is derived from an EMBL/GenBank/DDBJ whole genome shotgun (WGS) entry which is preliminary data.</text>
</comment>
<dbReference type="GO" id="GO:0046872">
    <property type="term" value="F:metal ion binding"/>
    <property type="evidence" value="ECO:0007669"/>
    <property type="project" value="UniProtKB-KW"/>
</dbReference>
<organism evidence="4 5">
    <name type="scientific">Mucilaginibacter conchicola</name>
    <dbReference type="NCBI Taxonomy" id="2303333"/>
    <lineage>
        <taxon>Bacteria</taxon>
        <taxon>Pseudomonadati</taxon>
        <taxon>Bacteroidota</taxon>
        <taxon>Sphingobacteriia</taxon>
        <taxon>Sphingobacteriales</taxon>
        <taxon>Sphingobacteriaceae</taxon>
        <taxon>Mucilaginibacter</taxon>
    </lineage>
</organism>
<dbReference type="Pfam" id="PF01557">
    <property type="entry name" value="FAA_hydrolase"/>
    <property type="match status" value="1"/>
</dbReference>
<dbReference type="GO" id="GO:0016853">
    <property type="term" value="F:isomerase activity"/>
    <property type="evidence" value="ECO:0007669"/>
    <property type="project" value="UniProtKB-KW"/>
</dbReference>
<dbReference type="GO" id="GO:0044281">
    <property type="term" value="P:small molecule metabolic process"/>
    <property type="evidence" value="ECO:0007669"/>
    <property type="project" value="UniProtKB-ARBA"/>
</dbReference>
<evidence type="ECO:0000256" key="2">
    <source>
        <dbReference type="ARBA" id="ARBA00022723"/>
    </source>
</evidence>
<gene>
    <name evidence="4" type="ORF">D0C36_17625</name>
</gene>
<proteinExistence type="inferred from homology"/>
<dbReference type="PANTHER" id="PTHR42796">
    <property type="entry name" value="FUMARYLACETOACETATE HYDROLASE DOMAIN-CONTAINING PROTEIN 2A-RELATED"/>
    <property type="match status" value="1"/>
</dbReference>
<comment type="similarity">
    <text evidence="1">Belongs to the FAH family.</text>
</comment>
<dbReference type="OrthoDB" id="9779415at2"/>
<dbReference type="Proteomes" id="UP000264217">
    <property type="component" value="Unassembled WGS sequence"/>
</dbReference>
<dbReference type="Gene3D" id="3.90.850.10">
    <property type="entry name" value="Fumarylacetoacetase-like, C-terminal domain"/>
    <property type="match status" value="1"/>
</dbReference>
<dbReference type="EMBL" id="QWDC01000003">
    <property type="protein sequence ID" value="RFZ90775.1"/>
    <property type="molecule type" value="Genomic_DNA"/>
</dbReference>
<name>A0A372NQY1_9SPHI</name>